<sequence>MSESATGTEPSAKTLLRRAAGAARLENALSTLLGLVQVAATILLALWVARTLDNAIYQPQPLLPDIAGWLQLAGILLLRTLAVYAQTLTGNRASLAIRNALREQALQQCFALNIRLFPAFKLAEISNLLTREIDNQRGYFADYIPQQRLALLMPLAILLAALTVNWMVALILLLTAPMVVVFMMLVGWKAADASRANLQALNRLGDLLADRLKNLQALQLAGTTGPEADALYEQSEQYRKSTMQVLRLAFLSGTVLEFFSAISVALVAVYLGLHFLGMYEAGSWAPLGLFDGVFLLMLAPEFYAPLRKMGALYHERSNAMSMAEQLLRLQALAQLSASPQEEEASIPALQQLQAVELVSGSAASPVHEPVSFTLRPGQKLLLNGPSGSGKTTLLDTLAGLREPAAGEVRINGTAQSVWQQPGWYRQVGYLSQQPELLFASIRDNLTLGGQFSEAELWEALQHARADAVVQALPGQLDYVVSDSGGYLSGGQAQRIALARVFLHRPALLLLDEPTANLDADTASEFLQRLQAWCEGGGMLVMASHRLAEHGFFDAEITLNGGAV</sequence>
<evidence type="ECO:0000259" key="9">
    <source>
        <dbReference type="PROSITE" id="PS50929"/>
    </source>
</evidence>
<evidence type="ECO:0000256" key="1">
    <source>
        <dbReference type="ARBA" id="ARBA00004651"/>
    </source>
</evidence>
<reference evidence="10 11" key="1">
    <citation type="submission" date="2019-11" db="EMBL/GenBank/DDBJ databases">
        <title>Venatorbacter sp. nov. a predator of Campylobacter and other Gram-negative bacteria.</title>
        <authorList>
            <person name="Saeedi A."/>
            <person name="Cummings N.J."/>
            <person name="Connerton I.F."/>
            <person name="Connerton P.L."/>
        </authorList>
    </citation>
    <scope>NUCLEOTIDE SEQUENCE [LARGE SCALE GENOMIC DNA]</scope>
    <source>
        <strain evidence="10">XL5</strain>
    </source>
</reference>
<dbReference type="RefSeq" id="WP_228345409.1">
    <property type="nucleotide sequence ID" value="NZ_CP046056.1"/>
</dbReference>
<keyword evidence="4" id="KW-0067">ATP-binding</keyword>
<keyword evidence="2 7" id="KW-0812">Transmembrane</keyword>
<keyword evidence="3" id="KW-0547">Nucleotide-binding</keyword>
<accession>A0A9X7YQ62</accession>
<keyword evidence="6 7" id="KW-0472">Membrane</keyword>
<evidence type="ECO:0000256" key="7">
    <source>
        <dbReference type="SAM" id="Phobius"/>
    </source>
</evidence>
<dbReference type="NCBIfam" id="TIGR02857">
    <property type="entry name" value="CydD"/>
    <property type="match status" value="1"/>
</dbReference>
<dbReference type="PANTHER" id="PTHR24221:SF261">
    <property type="entry name" value="GLUTATHIONE_L-CYSTEINE TRANSPORT SYSTEM ATP-BINDING_PERMEASE PROTEIN CYDD"/>
    <property type="match status" value="1"/>
</dbReference>
<dbReference type="InterPro" id="IPR039421">
    <property type="entry name" value="Type_1_exporter"/>
</dbReference>
<dbReference type="Pfam" id="PF00005">
    <property type="entry name" value="ABC_tran"/>
    <property type="match status" value="1"/>
</dbReference>
<feature type="transmembrane region" description="Helical" evidence="7">
    <location>
        <begin position="248"/>
        <end position="272"/>
    </location>
</feature>
<dbReference type="AlphaFoldDB" id="A0A9X7YQ62"/>
<feature type="domain" description="ABC transmembrane type-1" evidence="9">
    <location>
        <begin position="28"/>
        <end position="318"/>
    </location>
</feature>
<gene>
    <name evidence="10" type="primary">cydD</name>
    <name evidence="10" type="ORF">GJQ55_12990</name>
</gene>
<dbReference type="Proteomes" id="UP000596074">
    <property type="component" value="Chromosome"/>
</dbReference>
<feature type="transmembrane region" description="Helical" evidence="7">
    <location>
        <begin position="27"/>
        <end position="49"/>
    </location>
</feature>
<evidence type="ECO:0000256" key="6">
    <source>
        <dbReference type="ARBA" id="ARBA00023136"/>
    </source>
</evidence>
<dbReference type="GO" id="GO:0034040">
    <property type="term" value="F:ATPase-coupled lipid transmembrane transporter activity"/>
    <property type="evidence" value="ECO:0007669"/>
    <property type="project" value="TreeGrafter"/>
</dbReference>
<evidence type="ECO:0000256" key="2">
    <source>
        <dbReference type="ARBA" id="ARBA00022692"/>
    </source>
</evidence>
<dbReference type="SUPFAM" id="SSF52540">
    <property type="entry name" value="P-loop containing nucleoside triphosphate hydrolases"/>
    <property type="match status" value="1"/>
</dbReference>
<dbReference type="SMART" id="SM00382">
    <property type="entry name" value="AAA"/>
    <property type="match status" value="1"/>
</dbReference>
<dbReference type="GO" id="GO:0005886">
    <property type="term" value="C:plasma membrane"/>
    <property type="evidence" value="ECO:0007669"/>
    <property type="project" value="UniProtKB-SubCell"/>
</dbReference>
<evidence type="ECO:0000313" key="10">
    <source>
        <dbReference type="EMBL" id="QQD25334.1"/>
    </source>
</evidence>
<dbReference type="SUPFAM" id="SSF90123">
    <property type="entry name" value="ABC transporter transmembrane region"/>
    <property type="match status" value="1"/>
</dbReference>
<dbReference type="Pfam" id="PF00664">
    <property type="entry name" value="ABC_membrane"/>
    <property type="match status" value="1"/>
</dbReference>
<evidence type="ECO:0000313" key="11">
    <source>
        <dbReference type="Proteomes" id="UP000596074"/>
    </source>
</evidence>
<comment type="subcellular location">
    <subcellularLocation>
        <location evidence="1">Cell membrane</location>
        <topology evidence="1">Multi-pass membrane protein</topology>
    </subcellularLocation>
</comment>
<dbReference type="PANTHER" id="PTHR24221">
    <property type="entry name" value="ATP-BINDING CASSETTE SUB-FAMILY B"/>
    <property type="match status" value="1"/>
</dbReference>
<dbReference type="InterPro" id="IPR027417">
    <property type="entry name" value="P-loop_NTPase"/>
</dbReference>
<evidence type="ECO:0000259" key="8">
    <source>
        <dbReference type="PROSITE" id="PS50893"/>
    </source>
</evidence>
<dbReference type="Gene3D" id="1.20.1560.10">
    <property type="entry name" value="ABC transporter type 1, transmembrane domain"/>
    <property type="match status" value="1"/>
</dbReference>
<dbReference type="PROSITE" id="PS50929">
    <property type="entry name" value="ABC_TM1F"/>
    <property type="match status" value="1"/>
</dbReference>
<dbReference type="GO" id="GO:0140359">
    <property type="term" value="F:ABC-type transporter activity"/>
    <property type="evidence" value="ECO:0007669"/>
    <property type="project" value="InterPro"/>
</dbReference>
<keyword evidence="5 7" id="KW-1133">Transmembrane helix</keyword>
<dbReference type="Gene3D" id="3.40.50.300">
    <property type="entry name" value="P-loop containing nucleotide triphosphate hydrolases"/>
    <property type="match status" value="1"/>
</dbReference>
<dbReference type="InterPro" id="IPR036640">
    <property type="entry name" value="ABC1_TM_sf"/>
</dbReference>
<dbReference type="InterPro" id="IPR011527">
    <property type="entry name" value="ABC1_TM_dom"/>
</dbReference>
<dbReference type="InterPro" id="IPR003593">
    <property type="entry name" value="AAA+_ATPase"/>
</dbReference>
<name>A0A9X7YQ62_9GAMM</name>
<dbReference type="InterPro" id="IPR017871">
    <property type="entry name" value="ABC_transporter-like_CS"/>
</dbReference>
<dbReference type="GO" id="GO:0005524">
    <property type="term" value="F:ATP binding"/>
    <property type="evidence" value="ECO:0007669"/>
    <property type="project" value="UniProtKB-KW"/>
</dbReference>
<dbReference type="InterPro" id="IPR003439">
    <property type="entry name" value="ABC_transporter-like_ATP-bd"/>
</dbReference>
<dbReference type="CDD" id="cd18584">
    <property type="entry name" value="ABC_6TM_AarD_CydD"/>
    <property type="match status" value="1"/>
</dbReference>
<keyword evidence="11" id="KW-1185">Reference proteome</keyword>
<feature type="transmembrane region" description="Helical" evidence="7">
    <location>
        <begin position="174"/>
        <end position="191"/>
    </location>
</feature>
<evidence type="ECO:0000256" key="3">
    <source>
        <dbReference type="ARBA" id="ARBA00022741"/>
    </source>
</evidence>
<dbReference type="KEGG" id="vcw:GJQ55_12990"/>
<dbReference type="PROSITE" id="PS00211">
    <property type="entry name" value="ABC_TRANSPORTER_1"/>
    <property type="match status" value="1"/>
</dbReference>
<organism evidence="10 11">
    <name type="scientific">Venatoribacter cucullus</name>
    <dbReference type="NCBI Taxonomy" id="2661630"/>
    <lineage>
        <taxon>Bacteria</taxon>
        <taxon>Pseudomonadati</taxon>
        <taxon>Pseudomonadota</taxon>
        <taxon>Gammaproteobacteria</taxon>
        <taxon>Oceanospirillales</taxon>
        <taxon>Oceanospirillaceae</taxon>
        <taxon>Venatoribacter</taxon>
    </lineage>
</organism>
<protein>
    <submittedName>
        <fullName evidence="10">Thiol reductant ABC exporter subunit CydD</fullName>
    </submittedName>
</protein>
<dbReference type="InterPro" id="IPR014216">
    <property type="entry name" value="ABC_transptr_CydD"/>
</dbReference>
<evidence type="ECO:0000256" key="4">
    <source>
        <dbReference type="ARBA" id="ARBA00022840"/>
    </source>
</evidence>
<dbReference type="PROSITE" id="PS50893">
    <property type="entry name" value="ABC_TRANSPORTER_2"/>
    <property type="match status" value="1"/>
</dbReference>
<feature type="domain" description="ABC transporter" evidence="8">
    <location>
        <begin position="352"/>
        <end position="563"/>
    </location>
</feature>
<evidence type="ECO:0000256" key="5">
    <source>
        <dbReference type="ARBA" id="ARBA00022989"/>
    </source>
</evidence>
<dbReference type="GO" id="GO:0042883">
    <property type="term" value="P:cysteine transport"/>
    <property type="evidence" value="ECO:0007669"/>
    <property type="project" value="InterPro"/>
</dbReference>
<proteinExistence type="predicted"/>
<dbReference type="EMBL" id="CP046056">
    <property type="protein sequence ID" value="QQD25334.1"/>
    <property type="molecule type" value="Genomic_DNA"/>
</dbReference>
<dbReference type="GO" id="GO:0016887">
    <property type="term" value="F:ATP hydrolysis activity"/>
    <property type="evidence" value="ECO:0007669"/>
    <property type="project" value="InterPro"/>
</dbReference>